<dbReference type="AlphaFoldDB" id="A0A653CJ20"/>
<dbReference type="OrthoDB" id="3213154at2759"/>
<dbReference type="Proteomes" id="UP000410492">
    <property type="component" value="Unassembled WGS sequence"/>
</dbReference>
<protein>
    <submittedName>
        <fullName evidence="2">Uncharacterized protein</fullName>
    </submittedName>
</protein>
<accession>A0A653CJ20</accession>
<name>A0A653CJ20_CALMS</name>
<reference evidence="2 3" key="1">
    <citation type="submission" date="2019-01" db="EMBL/GenBank/DDBJ databases">
        <authorList>
            <person name="Sayadi A."/>
        </authorList>
    </citation>
    <scope>NUCLEOTIDE SEQUENCE [LARGE SCALE GENOMIC DNA]</scope>
</reference>
<sequence length="141" mass="16144">MRNYFLGVAGTSTVSFSTSIDESSLDGMPNLKKLETDKEKPSTISDVMEHLAALVSKRETELRILENRRQEAVSQQQALCSQLHLLNERHKKLQKDLQALKEKEKEVEKCVYNLWQVPSWFVITDINVTDSMTDVKSESTE</sequence>
<gene>
    <name evidence="2" type="ORF">CALMAC_LOCUS9565</name>
</gene>
<feature type="coiled-coil region" evidence="1">
    <location>
        <begin position="55"/>
        <end position="110"/>
    </location>
</feature>
<keyword evidence="3" id="KW-1185">Reference proteome</keyword>
<organism evidence="2 3">
    <name type="scientific">Callosobruchus maculatus</name>
    <name type="common">Southern cowpea weevil</name>
    <name type="synonym">Pulse bruchid</name>
    <dbReference type="NCBI Taxonomy" id="64391"/>
    <lineage>
        <taxon>Eukaryota</taxon>
        <taxon>Metazoa</taxon>
        <taxon>Ecdysozoa</taxon>
        <taxon>Arthropoda</taxon>
        <taxon>Hexapoda</taxon>
        <taxon>Insecta</taxon>
        <taxon>Pterygota</taxon>
        <taxon>Neoptera</taxon>
        <taxon>Endopterygota</taxon>
        <taxon>Coleoptera</taxon>
        <taxon>Polyphaga</taxon>
        <taxon>Cucujiformia</taxon>
        <taxon>Chrysomeloidea</taxon>
        <taxon>Chrysomelidae</taxon>
        <taxon>Bruchinae</taxon>
        <taxon>Bruchini</taxon>
        <taxon>Callosobruchus</taxon>
    </lineage>
</organism>
<keyword evidence="1" id="KW-0175">Coiled coil</keyword>
<dbReference type="EMBL" id="CAACVG010007994">
    <property type="protein sequence ID" value="VEN47922.1"/>
    <property type="molecule type" value="Genomic_DNA"/>
</dbReference>
<evidence type="ECO:0000313" key="2">
    <source>
        <dbReference type="EMBL" id="VEN47922.1"/>
    </source>
</evidence>
<proteinExistence type="predicted"/>
<evidence type="ECO:0000313" key="3">
    <source>
        <dbReference type="Proteomes" id="UP000410492"/>
    </source>
</evidence>
<evidence type="ECO:0000256" key="1">
    <source>
        <dbReference type="SAM" id="Coils"/>
    </source>
</evidence>